<dbReference type="GO" id="GO:0005506">
    <property type="term" value="F:iron ion binding"/>
    <property type="evidence" value="ECO:0007669"/>
    <property type="project" value="InterPro"/>
</dbReference>
<evidence type="ECO:0000256" key="1">
    <source>
        <dbReference type="ARBA" id="ARBA00004370"/>
    </source>
</evidence>
<dbReference type="Pfam" id="PF04116">
    <property type="entry name" value="FA_hydroxylase"/>
    <property type="match status" value="1"/>
</dbReference>
<dbReference type="InterPro" id="IPR011050">
    <property type="entry name" value="Pectin_lyase_fold/virulence"/>
</dbReference>
<dbReference type="AlphaFoldDB" id="A0A821NKG5"/>
<keyword evidence="4 5" id="KW-0472">Membrane</keyword>
<dbReference type="GO" id="GO:0008610">
    <property type="term" value="P:lipid biosynthetic process"/>
    <property type="evidence" value="ECO:0007669"/>
    <property type="project" value="InterPro"/>
</dbReference>
<comment type="caution">
    <text evidence="8">The sequence shown here is derived from an EMBL/GenBank/DDBJ whole genome shotgun (WGS) entry which is preliminary data.</text>
</comment>
<dbReference type="GO" id="GO:0016020">
    <property type="term" value="C:membrane"/>
    <property type="evidence" value="ECO:0007669"/>
    <property type="project" value="UniProtKB-SubCell"/>
</dbReference>
<dbReference type="InterPro" id="IPR006694">
    <property type="entry name" value="Fatty_acid_hydroxylase"/>
</dbReference>
<feature type="transmembrane region" description="Helical" evidence="5">
    <location>
        <begin position="733"/>
        <end position="752"/>
    </location>
</feature>
<dbReference type="Proteomes" id="UP000663862">
    <property type="component" value="Unassembled WGS sequence"/>
</dbReference>
<feature type="transmembrane region" description="Helical" evidence="5">
    <location>
        <begin position="764"/>
        <end position="786"/>
    </location>
</feature>
<evidence type="ECO:0000259" key="6">
    <source>
        <dbReference type="Pfam" id="PF04116"/>
    </source>
</evidence>
<dbReference type="EMBL" id="CAJOBQ010003497">
    <property type="protein sequence ID" value="CAF4608252.1"/>
    <property type="molecule type" value="Genomic_DNA"/>
</dbReference>
<evidence type="ECO:0000256" key="5">
    <source>
        <dbReference type="SAM" id="Phobius"/>
    </source>
</evidence>
<accession>A0A821NKG5</accession>
<organism evidence="8 9">
    <name type="scientific">Rotaria socialis</name>
    <dbReference type="NCBI Taxonomy" id="392032"/>
    <lineage>
        <taxon>Eukaryota</taxon>
        <taxon>Metazoa</taxon>
        <taxon>Spiralia</taxon>
        <taxon>Gnathifera</taxon>
        <taxon>Rotifera</taxon>
        <taxon>Eurotatoria</taxon>
        <taxon>Bdelloidea</taxon>
        <taxon>Philodinida</taxon>
        <taxon>Philodinidae</taxon>
        <taxon>Rotaria</taxon>
    </lineage>
</organism>
<dbReference type="InterPro" id="IPR050307">
    <property type="entry name" value="Sterol_Desaturase_Related"/>
</dbReference>
<protein>
    <recommendedName>
        <fullName evidence="6">Fatty acid hydroxylase domain-containing protein</fullName>
    </recommendedName>
</protein>
<dbReference type="GO" id="GO:0016491">
    <property type="term" value="F:oxidoreductase activity"/>
    <property type="evidence" value="ECO:0007669"/>
    <property type="project" value="InterPro"/>
</dbReference>
<name>A0A821NKG5_9BILA</name>
<dbReference type="Proteomes" id="UP000663848">
    <property type="component" value="Unassembled WGS sequence"/>
</dbReference>
<evidence type="ECO:0000313" key="8">
    <source>
        <dbReference type="EMBL" id="CAF4785845.1"/>
    </source>
</evidence>
<evidence type="ECO:0000313" key="9">
    <source>
        <dbReference type="Proteomes" id="UP000663848"/>
    </source>
</evidence>
<comment type="subcellular location">
    <subcellularLocation>
        <location evidence="1">Membrane</location>
    </subcellularLocation>
</comment>
<keyword evidence="3 5" id="KW-1133">Transmembrane helix</keyword>
<dbReference type="PANTHER" id="PTHR11863">
    <property type="entry name" value="STEROL DESATURASE"/>
    <property type="match status" value="1"/>
</dbReference>
<evidence type="ECO:0000256" key="2">
    <source>
        <dbReference type="ARBA" id="ARBA00022692"/>
    </source>
</evidence>
<reference evidence="8" key="1">
    <citation type="submission" date="2021-02" db="EMBL/GenBank/DDBJ databases">
        <authorList>
            <person name="Nowell W R."/>
        </authorList>
    </citation>
    <scope>NUCLEOTIDE SEQUENCE</scope>
</reference>
<evidence type="ECO:0000313" key="7">
    <source>
        <dbReference type="EMBL" id="CAF4608252.1"/>
    </source>
</evidence>
<feature type="non-terminal residue" evidence="8">
    <location>
        <position position="1"/>
    </location>
</feature>
<feature type="domain" description="Fatty acid hydroxylase" evidence="6">
    <location>
        <begin position="769"/>
        <end position="904"/>
    </location>
</feature>
<dbReference type="EMBL" id="CAJOBR010004543">
    <property type="protein sequence ID" value="CAF4785845.1"/>
    <property type="molecule type" value="Genomic_DNA"/>
</dbReference>
<dbReference type="SUPFAM" id="SSF51126">
    <property type="entry name" value="Pectin lyase-like"/>
    <property type="match status" value="1"/>
</dbReference>
<keyword evidence="2 5" id="KW-0812">Transmembrane</keyword>
<sequence length="911" mass="104512">VDNPNIESEYDCALRAFTIEMAGYIAHALPKTNWTVLSQSAFQMNQCNNISYNTHQPLNRIESFKIIQEMKTTNCYHRVFVYDSNGSDLFDGTFERPMKTIQTAVSLTRILRTVHDNDKILCITIRGGIYYLDTNATTTSSQIGAITLTTNDSNLVIENYQNEHVILNGGTLLKLQWSVHVNTSQGGTIMKAQIPSCINLEQFNELYIDGLYAKDPGFSYNVSRWLPPTFNKGASVFNSPSNLWSTDSPPYDNNYVVPRGLIVNNGALPHIGNWSKPTTGFVHAFHSDYWGSWFFEIASINSTQNTIVFGRGSFQEARGAASGGAFYVVNIFEEFDSPNEWFLDKDTRTLYFMPNETMPQVFVISQISCLISISGSSFQNSAENISIQGLTLTETSHTYMRDYMVPSGDDWAVHRGGTLYLINTKNITITRNIFIQLGSNGMTLIDYNYATSIMLNEFVWLADSAIILVGSTNGIDGFSVTSQPVNTLIQSNLIHETGIYIKQSSPVLIAVSRSVSIIGNLMFNIPRAAINVNDGFYETSDHGPINTWDRQPFLSDAVQSSLPSVWQHKSFIHHNTLFNNYNSFYPIDHDDGSCFYEDSDNFQVYGDKKHYLGHSQLDHQEINVYPDTKSSQGTGVCIADQAPSHGSSSWNETWIANTFILYTSPIFEWLTFTICIYFTFQTVFWLYNLFLIYIEFNDIPSIDKYRIQKHKVKLRFQPEMIRQMKEGTIKHQLSLILTLPLLYYLLNYFGHISVRSSIPSLLTITYQIILFILGEDFLFYWTHYLFHTPWLYKHIHKKHHIFKQPTGVVFVLADPWESLLQNQVAVWLVPIVLKEKHLFTICLWIFIRVYQTINAHSGYDLPYISPQYYFPWLLSGTLQHDYHHQYAKMNYGSFLTLWDRLMNTHKLKRDN</sequence>
<proteinExistence type="predicted"/>
<evidence type="ECO:0000256" key="3">
    <source>
        <dbReference type="ARBA" id="ARBA00022989"/>
    </source>
</evidence>
<evidence type="ECO:0000256" key="4">
    <source>
        <dbReference type="ARBA" id="ARBA00023136"/>
    </source>
</evidence>
<gene>
    <name evidence="8" type="ORF">QYT958_LOCUS22982</name>
    <name evidence="7" type="ORF">TSG867_LOCUS28266</name>
</gene>
<feature type="transmembrane region" description="Helical" evidence="5">
    <location>
        <begin position="669"/>
        <end position="694"/>
    </location>
</feature>